<dbReference type="SUPFAM" id="SSF51735">
    <property type="entry name" value="NAD(P)-binding Rossmann-fold domains"/>
    <property type="match status" value="1"/>
</dbReference>
<evidence type="ECO:0000313" key="5">
    <source>
        <dbReference type="EMBL" id="GCF08118.1"/>
    </source>
</evidence>
<comment type="similarity">
    <text evidence="1">Belongs to the Gfo/Idh/MocA family.</text>
</comment>
<dbReference type="SUPFAM" id="SSF55347">
    <property type="entry name" value="Glyceraldehyde-3-phosphate dehydrogenase-like, C-terminal domain"/>
    <property type="match status" value="1"/>
</dbReference>
<protein>
    <submittedName>
        <fullName evidence="5">Oxidoreductase</fullName>
    </submittedName>
</protein>
<dbReference type="Gene3D" id="3.30.360.10">
    <property type="entry name" value="Dihydrodipicolinate Reductase, domain 2"/>
    <property type="match status" value="1"/>
</dbReference>
<dbReference type="Proteomes" id="UP000322530">
    <property type="component" value="Unassembled WGS sequence"/>
</dbReference>
<evidence type="ECO:0000313" key="6">
    <source>
        <dbReference type="Proteomes" id="UP000322530"/>
    </source>
</evidence>
<dbReference type="InterPro" id="IPR000683">
    <property type="entry name" value="Gfo/Idh/MocA-like_OxRdtase_N"/>
</dbReference>
<dbReference type="InterPro" id="IPR050984">
    <property type="entry name" value="Gfo/Idh/MocA_domain"/>
</dbReference>
<feature type="domain" description="GFO/IDH/MocA-like oxidoreductase" evidence="4">
    <location>
        <begin position="145"/>
        <end position="257"/>
    </location>
</feature>
<dbReference type="Gene3D" id="3.40.50.720">
    <property type="entry name" value="NAD(P)-binding Rossmann-like Domain"/>
    <property type="match status" value="1"/>
</dbReference>
<evidence type="ECO:0000259" key="4">
    <source>
        <dbReference type="Pfam" id="PF22725"/>
    </source>
</evidence>
<feature type="domain" description="Gfo/Idh/MocA-like oxidoreductase N-terminal" evidence="3">
    <location>
        <begin position="13"/>
        <end position="130"/>
    </location>
</feature>
<comment type="caution">
    <text evidence="5">The sequence shown here is derived from an EMBL/GenBank/DDBJ whole genome shotgun (WGS) entry which is preliminary data.</text>
</comment>
<dbReference type="OrthoDB" id="9783105at2"/>
<gene>
    <name evidence="5" type="ORF">KDI_16820</name>
</gene>
<dbReference type="InterPro" id="IPR036291">
    <property type="entry name" value="NAD(P)-bd_dom_sf"/>
</dbReference>
<accession>A0A5A5T9P7</accession>
<dbReference type="Pfam" id="PF01408">
    <property type="entry name" value="GFO_IDH_MocA"/>
    <property type="match status" value="1"/>
</dbReference>
<evidence type="ECO:0000259" key="3">
    <source>
        <dbReference type="Pfam" id="PF01408"/>
    </source>
</evidence>
<dbReference type="Pfam" id="PF22725">
    <property type="entry name" value="GFO_IDH_MocA_C3"/>
    <property type="match status" value="1"/>
</dbReference>
<dbReference type="EMBL" id="BIXY01000018">
    <property type="protein sequence ID" value="GCF08118.1"/>
    <property type="molecule type" value="Genomic_DNA"/>
</dbReference>
<proteinExistence type="inferred from homology"/>
<dbReference type="GO" id="GO:0016491">
    <property type="term" value="F:oxidoreductase activity"/>
    <property type="evidence" value="ECO:0007669"/>
    <property type="project" value="UniProtKB-KW"/>
</dbReference>
<dbReference type="PANTHER" id="PTHR22604:SF105">
    <property type="entry name" value="TRANS-1,2-DIHYDROBENZENE-1,2-DIOL DEHYDROGENASE"/>
    <property type="match status" value="1"/>
</dbReference>
<organism evidence="5 6">
    <name type="scientific">Dictyobacter arantiisoli</name>
    <dbReference type="NCBI Taxonomy" id="2014874"/>
    <lineage>
        <taxon>Bacteria</taxon>
        <taxon>Bacillati</taxon>
        <taxon>Chloroflexota</taxon>
        <taxon>Ktedonobacteria</taxon>
        <taxon>Ktedonobacterales</taxon>
        <taxon>Dictyobacteraceae</taxon>
        <taxon>Dictyobacter</taxon>
    </lineage>
</organism>
<dbReference type="InterPro" id="IPR055170">
    <property type="entry name" value="GFO_IDH_MocA-like_dom"/>
</dbReference>
<evidence type="ECO:0000256" key="1">
    <source>
        <dbReference type="ARBA" id="ARBA00010928"/>
    </source>
</evidence>
<dbReference type="RefSeq" id="WP_149401113.1">
    <property type="nucleotide sequence ID" value="NZ_BIXY01000018.1"/>
</dbReference>
<dbReference type="AlphaFoldDB" id="A0A5A5T9P7"/>
<keyword evidence="6" id="KW-1185">Reference proteome</keyword>
<name>A0A5A5T9P7_9CHLR</name>
<evidence type="ECO:0000256" key="2">
    <source>
        <dbReference type="ARBA" id="ARBA00023002"/>
    </source>
</evidence>
<dbReference type="PANTHER" id="PTHR22604">
    <property type="entry name" value="OXIDOREDUCTASES"/>
    <property type="match status" value="1"/>
</dbReference>
<reference evidence="5 6" key="1">
    <citation type="submission" date="2019-01" db="EMBL/GenBank/DDBJ databases">
        <title>Draft genome sequence of Dictyobacter sp. Uno17.</title>
        <authorList>
            <person name="Wang C.M."/>
            <person name="Zheng Y."/>
            <person name="Sakai Y."/>
            <person name="Abe K."/>
            <person name="Yokota A."/>
            <person name="Yabe S."/>
        </authorList>
    </citation>
    <scope>NUCLEOTIDE SEQUENCE [LARGE SCALE GENOMIC DNA]</scope>
    <source>
        <strain evidence="5 6">Uno17</strain>
    </source>
</reference>
<dbReference type="GO" id="GO:0000166">
    <property type="term" value="F:nucleotide binding"/>
    <property type="evidence" value="ECO:0007669"/>
    <property type="project" value="InterPro"/>
</dbReference>
<sequence length="336" mass="36914">MQPRILVRKDPVRWGIISAANIGVRGVAPAIRASANGRLMAVGSRDKQHAAEVYSFASNVRIYNSYEAILEDPEIEAVYIPLPNSLHAEWTLKALQAGKHVLCEKPLAPTREEAEEMVAVAQAQQILLMEAFMYRFHPQIIWALEQVRAGAIGTVRLVRASFSFDIRSHPENIRLQAELAGGALMDVGCYPVNLFRAIYGHAPQSVAARVHTSSPTSVDQTTNAVLDYGDGCFGILDTSLGLPSRQGAEIVGDAGSITLPVPFTPGNYDMTAFIMKDGQMTEQSFTGVDQYQLEVEHFAQCIRTRQDPQLSLNETLENLTTIEAIYEAAGMDWPII</sequence>
<keyword evidence="2" id="KW-0560">Oxidoreductase</keyword>